<dbReference type="InterPro" id="IPR011990">
    <property type="entry name" value="TPR-like_helical_dom_sf"/>
</dbReference>
<feature type="repeat" description="PPR" evidence="2">
    <location>
        <begin position="5"/>
        <end position="40"/>
    </location>
</feature>
<dbReference type="AlphaFoldDB" id="A0A7J7M420"/>
<dbReference type="Proteomes" id="UP000541444">
    <property type="component" value="Unassembled WGS sequence"/>
</dbReference>
<dbReference type="EMBL" id="JACGCM010001789">
    <property type="protein sequence ID" value="KAF6149619.1"/>
    <property type="molecule type" value="Genomic_DNA"/>
</dbReference>
<dbReference type="Gene3D" id="1.25.40.10">
    <property type="entry name" value="Tetratricopeptide repeat domain"/>
    <property type="match status" value="2"/>
</dbReference>
<dbReference type="NCBIfam" id="TIGR00756">
    <property type="entry name" value="PPR"/>
    <property type="match status" value="1"/>
</dbReference>
<dbReference type="InterPro" id="IPR046960">
    <property type="entry name" value="PPR_At4g14850-like_plant"/>
</dbReference>
<evidence type="ECO:0000313" key="4">
    <source>
        <dbReference type="Proteomes" id="UP000541444"/>
    </source>
</evidence>
<reference evidence="3 4" key="1">
    <citation type="journal article" date="2020" name="IScience">
        <title>Genome Sequencing of the Endangered Kingdonia uniflora (Circaeasteraceae, Ranunculales) Reveals Potential Mechanisms of Evolutionary Specialization.</title>
        <authorList>
            <person name="Sun Y."/>
            <person name="Deng T."/>
            <person name="Zhang A."/>
            <person name="Moore M.J."/>
            <person name="Landis J.B."/>
            <person name="Lin N."/>
            <person name="Zhang H."/>
            <person name="Zhang X."/>
            <person name="Huang J."/>
            <person name="Zhang X."/>
            <person name="Sun H."/>
            <person name="Wang H."/>
        </authorList>
    </citation>
    <scope>NUCLEOTIDE SEQUENCE [LARGE SCALE GENOMIC DNA]</scope>
    <source>
        <strain evidence="3">TB1705</strain>
        <tissue evidence="3">Leaf</tissue>
    </source>
</reference>
<dbReference type="GO" id="GO:0003723">
    <property type="term" value="F:RNA binding"/>
    <property type="evidence" value="ECO:0007669"/>
    <property type="project" value="InterPro"/>
</dbReference>
<dbReference type="GO" id="GO:0009451">
    <property type="term" value="P:RNA modification"/>
    <property type="evidence" value="ECO:0007669"/>
    <property type="project" value="InterPro"/>
</dbReference>
<evidence type="ECO:0000313" key="3">
    <source>
        <dbReference type="EMBL" id="KAF6149619.1"/>
    </source>
</evidence>
<evidence type="ECO:0008006" key="5">
    <source>
        <dbReference type="Google" id="ProtNLM"/>
    </source>
</evidence>
<keyword evidence="1" id="KW-0677">Repeat</keyword>
<evidence type="ECO:0000256" key="2">
    <source>
        <dbReference type="PROSITE-ProRule" id="PRU00708"/>
    </source>
</evidence>
<name>A0A7J7M420_9MAGN</name>
<dbReference type="InterPro" id="IPR002885">
    <property type="entry name" value="PPR_rpt"/>
</dbReference>
<gene>
    <name evidence="3" type="ORF">GIB67_011228</name>
</gene>
<dbReference type="Pfam" id="PF01535">
    <property type="entry name" value="PPR"/>
    <property type="match status" value="4"/>
</dbReference>
<dbReference type="PANTHER" id="PTHR47926">
    <property type="entry name" value="PENTATRICOPEPTIDE REPEAT-CONTAINING PROTEIN"/>
    <property type="match status" value="1"/>
</dbReference>
<protein>
    <recommendedName>
        <fullName evidence="5">Pentatricopeptide repeat-containing protein</fullName>
    </recommendedName>
</protein>
<sequence>MRQRNDASWSTMFSGYVRGGVYPEAVELFRKMWWVQGIAPSGFLLASLVTICSRWSESSMVFQGFELSISVSNFIISMFGGFGCVEEASRVFNRMEERDTISWNSMISAYSRKCKDAELLFREMPEKDLISWNSMMSSYVQNGEY</sequence>
<proteinExistence type="predicted"/>
<comment type="caution">
    <text evidence="3">The sequence shown here is derived from an EMBL/GenBank/DDBJ whole genome shotgun (WGS) entry which is preliminary data.</text>
</comment>
<dbReference type="PROSITE" id="PS51375">
    <property type="entry name" value="PPR"/>
    <property type="match status" value="1"/>
</dbReference>
<accession>A0A7J7M420</accession>
<dbReference type="OrthoDB" id="1436350at2759"/>
<evidence type="ECO:0000256" key="1">
    <source>
        <dbReference type="ARBA" id="ARBA00022737"/>
    </source>
</evidence>
<keyword evidence="4" id="KW-1185">Reference proteome</keyword>
<organism evidence="3 4">
    <name type="scientific">Kingdonia uniflora</name>
    <dbReference type="NCBI Taxonomy" id="39325"/>
    <lineage>
        <taxon>Eukaryota</taxon>
        <taxon>Viridiplantae</taxon>
        <taxon>Streptophyta</taxon>
        <taxon>Embryophyta</taxon>
        <taxon>Tracheophyta</taxon>
        <taxon>Spermatophyta</taxon>
        <taxon>Magnoliopsida</taxon>
        <taxon>Ranunculales</taxon>
        <taxon>Circaeasteraceae</taxon>
        <taxon>Kingdonia</taxon>
    </lineage>
</organism>